<feature type="transmembrane region" description="Helical" evidence="2">
    <location>
        <begin position="477"/>
        <end position="498"/>
    </location>
</feature>
<feature type="transmembrane region" description="Helical" evidence="2">
    <location>
        <begin position="723"/>
        <end position="742"/>
    </location>
</feature>
<evidence type="ECO:0008006" key="6">
    <source>
        <dbReference type="Google" id="ProtNLM"/>
    </source>
</evidence>
<evidence type="ECO:0000256" key="2">
    <source>
        <dbReference type="SAM" id="Phobius"/>
    </source>
</evidence>
<feature type="transmembrane region" description="Helical" evidence="2">
    <location>
        <begin position="597"/>
        <end position="615"/>
    </location>
</feature>
<dbReference type="RefSeq" id="WP_203676103.1">
    <property type="nucleotide sequence ID" value="NZ_BONP01000035.1"/>
</dbReference>
<name>A0ABQ4DQU8_9CELL</name>
<evidence type="ECO:0000256" key="3">
    <source>
        <dbReference type="SAM" id="SignalP"/>
    </source>
</evidence>
<keyword evidence="3" id="KW-0732">Signal</keyword>
<feature type="transmembrane region" description="Helical" evidence="2">
    <location>
        <begin position="573"/>
        <end position="590"/>
    </location>
</feature>
<feature type="transmembrane region" description="Helical" evidence="2">
    <location>
        <begin position="546"/>
        <end position="567"/>
    </location>
</feature>
<feature type="transmembrane region" description="Helical" evidence="2">
    <location>
        <begin position="447"/>
        <end position="465"/>
    </location>
</feature>
<keyword evidence="2" id="KW-0812">Transmembrane</keyword>
<keyword evidence="2" id="KW-0472">Membrane</keyword>
<dbReference type="EMBL" id="BONP01000035">
    <property type="protein sequence ID" value="GIG41729.1"/>
    <property type="molecule type" value="Genomic_DNA"/>
</dbReference>
<reference evidence="4 5" key="1">
    <citation type="submission" date="2021-01" db="EMBL/GenBank/DDBJ databases">
        <title>Whole genome shotgun sequence of Cellulomonas phragmiteti NBRC 110785.</title>
        <authorList>
            <person name="Komaki H."/>
            <person name="Tamura T."/>
        </authorList>
    </citation>
    <scope>NUCLEOTIDE SEQUENCE [LARGE SCALE GENOMIC DNA]</scope>
    <source>
        <strain evidence="4 5">NBRC 110785</strain>
    </source>
</reference>
<dbReference type="Proteomes" id="UP000614741">
    <property type="component" value="Unassembled WGS sequence"/>
</dbReference>
<comment type="caution">
    <text evidence="4">The sequence shown here is derived from an EMBL/GenBank/DDBJ whole genome shotgun (WGS) entry which is preliminary data.</text>
</comment>
<evidence type="ECO:0000313" key="5">
    <source>
        <dbReference type="Proteomes" id="UP000614741"/>
    </source>
</evidence>
<keyword evidence="2" id="KW-1133">Transmembrane helix</keyword>
<organism evidence="4 5">
    <name type="scientific">Cellulomonas phragmiteti</name>
    <dbReference type="NCBI Taxonomy" id="478780"/>
    <lineage>
        <taxon>Bacteria</taxon>
        <taxon>Bacillati</taxon>
        <taxon>Actinomycetota</taxon>
        <taxon>Actinomycetes</taxon>
        <taxon>Micrococcales</taxon>
        <taxon>Cellulomonadaceae</taxon>
        <taxon>Cellulomonas</taxon>
    </lineage>
</organism>
<evidence type="ECO:0000313" key="4">
    <source>
        <dbReference type="EMBL" id="GIG41729.1"/>
    </source>
</evidence>
<feature type="transmembrane region" description="Helical" evidence="2">
    <location>
        <begin position="518"/>
        <end position="539"/>
    </location>
</feature>
<accession>A0ABQ4DQU8</accession>
<sequence length="769" mass="77847">MPRSLRALAAALLAALAVLLGAPAQALDPAVPERVPGPVVLVGVTGLRWDDLGTLTTPALWGLSREGAVATVAARSVRARSCPADGWLAVSAGNRSADLEAEDGSCRTLRDPGETGEVPGWADYLASAAAESYGARPGMLGDLLAATGTEATGIGPGAAVALAGSDGRPVGTHLRVPVEPRALARAVRGAADSSDLLVVDAGVIRNPGYATVARLPTAAPTAVPESELPGLGGADDDLPDSGAIVEPTRAQQAVTVDARVDAVLDGLAGYDATVLLVSLADSGRAALQVAVATGPRPLGEPYAASQLTSGSTRQPGVVQVTDVTPTLLTLLELQDEAPALPGAQIVPAPGAATGSARVARLLDVQQEAASITRVSGSFSARLVLAQAVLFVAAAIVLVTRGRADRRPLRPALRVLQVGALALGATPVASFLVGLVPWWRADRPVTGFWLALLGWIAVITAAALAGPWRRHVLGPAGLVAGVTVVTLAVDAVTGSTLVIDSPMGAHRIMAARFYGMSNQAFALITAGGVLLAVVLADRLLRAGRRRLAVAAVVVLGVVLVVVNGAPAWGADFGGPPSIILAFAMVAVAVSGRRVSWRFVLLVGVVGAAVVLGFALLDWMRPAADRTHLGRFLDTVLEGGLWDVVWRKVSVNLRVLTSWRYLVPAIGGVALTWLVLAGPRARRGGLLGAGSPLAGLQSAVPLLRPAVAATGAALTIGFLMNDSGIVVPATGIALAVPCLVAAAAQWRLGAPADDGSGVSDPGAAPAARSSA</sequence>
<feature type="signal peptide" evidence="3">
    <location>
        <begin position="1"/>
        <end position="26"/>
    </location>
</feature>
<evidence type="ECO:0000256" key="1">
    <source>
        <dbReference type="SAM" id="MobiDB-lite"/>
    </source>
</evidence>
<feature type="transmembrane region" description="Helical" evidence="2">
    <location>
        <begin position="411"/>
        <end position="435"/>
    </location>
</feature>
<feature type="region of interest" description="Disordered" evidence="1">
    <location>
        <begin position="750"/>
        <end position="769"/>
    </location>
</feature>
<proteinExistence type="predicted"/>
<feature type="transmembrane region" description="Helical" evidence="2">
    <location>
        <begin position="378"/>
        <end position="399"/>
    </location>
</feature>
<feature type="chain" id="PRO_5046345378" description="Phosphoglyceromutase" evidence="3">
    <location>
        <begin position="27"/>
        <end position="769"/>
    </location>
</feature>
<gene>
    <name evidence="4" type="ORF">Cph01nite_34910</name>
</gene>
<protein>
    <recommendedName>
        <fullName evidence="6">Phosphoglyceromutase</fullName>
    </recommendedName>
</protein>
<feature type="transmembrane region" description="Helical" evidence="2">
    <location>
        <begin position="657"/>
        <end position="676"/>
    </location>
</feature>
<keyword evidence="5" id="KW-1185">Reference proteome</keyword>